<dbReference type="AlphaFoldDB" id="A0A016VHP4"/>
<dbReference type="Proteomes" id="UP000024635">
    <property type="component" value="Unassembled WGS sequence"/>
</dbReference>
<protein>
    <recommendedName>
        <fullName evidence="1">Endonuclease/exonuclease/phosphatase domain-containing protein</fullName>
    </recommendedName>
</protein>
<proteinExistence type="predicted"/>
<comment type="caution">
    <text evidence="2">The sequence shown here is derived from an EMBL/GenBank/DDBJ whole genome shotgun (WGS) entry which is preliminary data.</text>
</comment>
<dbReference type="PANTHER" id="PTHR43250:SF2">
    <property type="entry name" value="EXODEOXYRIBONUCLEASE III"/>
    <property type="match status" value="1"/>
</dbReference>
<organism evidence="2 3">
    <name type="scientific">Ancylostoma ceylanicum</name>
    <dbReference type="NCBI Taxonomy" id="53326"/>
    <lineage>
        <taxon>Eukaryota</taxon>
        <taxon>Metazoa</taxon>
        <taxon>Ecdysozoa</taxon>
        <taxon>Nematoda</taxon>
        <taxon>Chromadorea</taxon>
        <taxon>Rhabditida</taxon>
        <taxon>Rhabditina</taxon>
        <taxon>Rhabditomorpha</taxon>
        <taxon>Strongyloidea</taxon>
        <taxon>Ancylostomatidae</taxon>
        <taxon>Ancylostomatinae</taxon>
        <taxon>Ancylostoma</taxon>
    </lineage>
</organism>
<evidence type="ECO:0000313" key="2">
    <source>
        <dbReference type="EMBL" id="EYC26826.1"/>
    </source>
</evidence>
<dbReference type="InterPro" id="IPR036691">
    <property type="entry name" value="Endo/exonu/phosph_ase_sf"/>
</dbReference>
<keyword evidence="3" id="KW-1185">Reference proteome</keyword>
<dbReference type="GO" id="GO:0006281">
    <property type="term" value="P:DNA repair"/>
    <property type="evidence" value="ECO:0007669"/>
    <property type="project" value="InterPro"/>
</dbReference>
<evidence type="ECO:0000313" key="3">
    <source>
        <dbReference type="Proteomes" id="UP000024635"/>
    </source>
</evidence>
<dbReference type="GO" id="GO:0008311">
    <property type="term" value="F:double-stranded DNA 3'-5' DNA exonuclease activity"/>
    <property type="evidence" value="ECO:0007669"/>
    <property type="project" value="InterPro"/>
</dbReference>
<dbReference type="EMBL" id="JARK01001346">
    <property type="protein sequence ID" value="EYC26826.1"/>
    <property type="molecule type" value="Genomic_DNA"/>
</dbReference>
<dbReference type="SUPFAM" id="SSF56219">
    <property type="entry name" value="DNase I-like"/>
    <property type="match status" value="1"/>
</dbReference>
<dbReference type="Pfam" id="PF03372">
    <property type="entry name" value="Exo_endo_phos"/>
    <property type="match status" value="1"/>
</dbReference>
<dbReference type="Gene3D" id="3.60.10.10">
    <property type="entry name" value="Endonuclease/exonuclease/phosphatase"/>
    <property type="match status" value="1"/>
</dbReference>
<dbReference type="InterPro" id="IPR005135">
    <property type="entry name" value="Endo/exonuclease/phosphatase"/>
</dbReference>
<dbReference type="OrthoDB" id="409898at2759"/>
<dbReference type="InterPro" id="IPR037493">
    <property type="entry name" value="ExoIII-like"/>
</dbReference>
<reference evidence="3" key="1">
    <citation type="journal article" date="2015" name="Nat. Genet.">
        <title>The genome and transcriptome of the zoonotic hookworm Ancylostoma ceylanicum identify infection-specific gene families.</title>
        <authorList>
            <person name="Schwarz E.M."/>
            <person name="Hu Y."/>
            <person name="Antoshechkin I."/>
            <person name="Miller M.M."/>
            <person name="Sternberg P.W."/>
            <person name="Aroian R.V."/>
        </authorList>
    </citation>
    <scope>NUCLEOTIDE SEQUENCE</scope>
    <source>
        <strain evidence="3">HY135</strain>
    </source>
</reference>
<feature type="domain" description="Endonuclease/exonuclease/phosphatase" evidence="1">
    <location>
        <begin position="31"/>
        <end position="165"/>
    </location>
</feature>
<evidence type="ECO:0000259" key="1">
    <source>
        <dbReference type="Pfam" id="PF03372"/>
    </source>
</evidence>
<name>A0A016VHP4_9BILA</name>
<sequence length="280" mass="31662">MRGSSMLRERRHRGASRRVVMDQNVAKTRIATLNVGTLTGRSHELAAALQRRRIDLCAVQETRWSGRKSKDIGGGFKIVYNGSSGTRNGVGVIVSERFRDFIAGTIRLTKIVIVTLGHRIHFFLAYAPQTECTDQAKDEFWALIDEKTAAVPPEDTLIIAGDLNGHVGASKDGYRYQGGLRIRGAQQRWRVHTRLRDQKLVTDAKVVPYKVIVTQPRPLICTMIITPLKQKYDEKCGPSRIKWWQLKEKKDAVISRISLHPVTTVEETWQHATRVNAEVL</sequence>
<accession>A0A016VHP4</accession>
<dbReference type="STRING" id="53326.A0A016VHP4"/>
<dbReference type="PANTHER" id="PTHR43250">
    <property type="entry name" value="EXODEOXYRIBONUCLEASE III"/>
    <property type="match status" value="1"/>
</dbReference>
<gene>
    <name evidence="2" type="primary">Acey_s0010.g984</name>
    <name evidence="2" type="ORF">Y032_0010g984</name>
</gene>